<gene>
    <name evidence="2" type="ORF">C1645_872167</name>
</gene>
<dbReference type="AlphaFoldDB" id="A0A397TIL5"/>
<proteinExistence type="predicted"/>
<evidence type="ECO:0000259" key="1">
    <source>
        <dbReference type="Pfam" id="PF26638"/>
    </source>
</evidence>
<dbReference type="Pfam" id="PF26638">
    <property type="entry name" value="DUF8211"/>
    <property type="match status" value="1"/>
</dbReference>
<protein>
    <recommendedName>
        <fullName evidence="1">DUF8211 domain-containing protein</fullName>
    </recommendedName>
</protein>
<comment type="caution">
    <text evidence="2">The sequence shown here is derived from an EMBL/GenBank/DDBJ whole genome shotgun (WGS) entry which is preliminary data.</text>
</comment>
<dbReference type="Proteomes" id="UP000265703">
    <property type="component" value="Unassembled WGS sequence"/>
</dbReference>
<dbReference type="InterPro" id="IPR058524">
    <property type="entry name" value="DUF8211"/>
</dbReference>
<feature type="domain" description="DUF8211" evidence="1">
    <location>
        <begin position="2"/>
        <end position="114"/>
    </location>
</feature>
<dbReference type="EMBL" id="QKYT01000047">
    <property type="protein sequence ID" value="RIA96297.1"/>
    <property type="molecule type" value="Genomic_DNA"/>
</dbReference>
<keyword evidence="3" id="KW-1185">Reference proteome</keyword>
<evidence type="ECO:0000313" key="3">
    <source>
        <dbReference type="Proteomes" id="UP000265703"/>
    </source>
</evidence>
<organism evidence="2 3">
    <name type="scientific">Glomus cerebriforme</name>
    <dbReference type="NCBI Taxonomy" id="658196"/>
    <lineage>
        <taxon>Eukaryota</taxon>
        <taxon>Fungi</taxon>
        <taxon>Fungi incertae sedis</taxon>
        <taxon>Mucoromycota</taxon>
        <taxon>Glomeromycotina</taxon>
        <taxon>Glomeromycetes</taxon>
        <taxon>Glomerales</taxon>
        <taxon>Glomeraceae</taxon>
        <taxon>Glomus</taxon>
    </lineage>
</organism>
<reference evidence="2 3" key="1">
    <citation type="submission" date="2018-06" db="EMBL/GenBank/DDBJ databases">
        <title>Comparative genomics reveals the genomic features of Rhizophagus irregularis, R. cerebriforme, R. diaphanum and Gigaspora rosea, and their symbiotic lifestyle signature.</title>
        <authorList>
            <person name="Morin E."/>
            <person name="San Clemente H."/>
            <person name="Chen E.C.H."/>
            <person name="De La Providencia I."/>
            <person name="Hainaut M."/>
            <person name="Kuo A."/>
            <person name="Kohler A."/>
            <person name="Murat C."/>
            <person name="Tang N."/>
            <person name="Roy S."/>
            <person name="Loubradou J."/>
            <person name="Henrissat B."/>
            <person name="Grigoriev I.V."/>
            <person name="Corradi N."/>
            <person name="Roux C."/>
            <person name="Martin F.M."/>
        </authorList>
    </citation>
    <scope>NUCLEOTIDE SEQUENCE [LARGE SCALE GENOMIC DNA]</scope>
    <source>
        <strain evidence="2 3">DAOM 227022</strain>
    </source>
</reference>
<accession>A0A397TIL5</accession>
<name>A0A397TIL5_9GLOM</name>
<evidence type="ECO:0000313" key="2">
    <source>
        <dbReference type="EMBL" id="RIA96297.1"/>
    </source>
</evidence>
<sequence length="340" mass="39565">MGISYTSQIKVLHKEHPLTHNSPYVYTKRLANYKEITSSPSTSYTNPTLVQQQTRRNRVINRMFRSDNLPLIARSNPHVLRQLGLKHHRLVTCPQYMYNHIRHIKLHKFLQKPEKLFPLPQPRSRHTHRIKPMQEIELELVDITNSTSPDTTFSFPSSASPSSQIPIDRETQILERRAMKAQLAAEYCAARKQRPPLTSLQSASVGFSRRRNFVQEITDEYLNIQDSCSDRYPDKVHNFSVDSAETLTDLQDNFHAYMTDSPITTLASNLRPARKRWIKSHRDGAPTLFTLQRRFFGNLFPREERYRPATLPVFPLPSYKRSASMAINNNVIKRCKLLLE</sequence>